<feature type="domain" description="Insertion element IS402-like" evidence="1">
    <location>
        <begin position="8"/>
        <end position="71"/>
    </location>
</feature>
<dbReference type="InterPro" id="IPR025161">
    <property type="entry name" value="IS402-like_dom"/>
</dbReference>
<proteinExistence type="predicted"/>
<dbReference type="PANTHER" id="PTHR30007">
    <property type="entry name" value="PHP DOMAIN PROTEIN"/>
    <property type="match status" value="1"/>
</dbReference>
<dbReference type="RefSeq" id="WP_137341583.1">
    <property type="nucleotide sequence ID" value="NZ_SZVO01000009.1"/>
</dbReference>
<dbReference type="Proteomes" id="UP000304900">
    <property type="component" value="Unassembled WGS sequence"/>
</dbReference>
<evidence type="ECO:0000313" key="5">
    <source>
        <dbReference type="Proteomes" id="UP000304900"/>
    </source>
</evidence>
<reference evidence="3 5" key="1">
    <citation type="submission" date="2019-05" db="EMBL/GenBank/DDBJ databases">
        <title>Dyadobacter AR-3-8 sp. nov., isolated from arctic soil.</title>
        <authorList>
            <person name="Chaudhary D.K."/>
        </authorList>
    </citation>
    <scope>NUCLEOTIDE SEQUENCE [LARGE SCALE GENOMIC DNA]</scope>
    <source>
        <strain evidence="3 5">AR-3-8</strain>
    </source>
</reference>
<sequence length="72" mass="8878">MKTNFTEMTDSQWQFVEKIIDNKRSRKHSLRTIVNAILWLNETGVQWRNIDSKYPAWQTIYYHFRQFKLRGI</sequence>
<evidence type="ECO:0000313" key="4">
    <source>
        <dbReference type="EMBL" id="TKT90415.1"/>
    </source>
</evidence>
<keyword evidence="5" id="KW-1185">Reference proteome</keyword>
<evidence type="ECO:0000313" key="2">
    <source>
        <dbReference type="EMBL" id="TKT84436.1"/>
    </source>
</evidence>
<protein>
    <submittedName>
        <fullName evidence="3">Transposase</fullName>
    </submittedName>
</protein>
<accession>A0A4U6CUV4</accession>
<dbReference type="PANTHER" id="PTHR30007:SF0">
    <property type="entry name" value="TRANSPOSASE"/>
    <property type="match status" value="1"/>
</dbReference>
<feature type="non-terminal residue" evidence="3">
    <location>
        <position position="72"/>
    </location>
</feature>
<evidence type="ECO:0000259" key="1">
    <source>
        <dbReference type="Pfam" id="PF13340"/>
    </source>
</evidence>
<comment type="caution">
    <text evidence="3">The sequence shown here is derived from an EMBL/GenBank/DDBJ whole genome shotgun (WGS) entry which is preliminary data.</text>
</comment>
<dbReference type="EMBL" id="SZVO01000009">
    <property type="protein sequence ID" value="TKT90415.1"/>
    <property type="molecule type" value="Genomic_DNA"/>
</dbReference>
<dbReference type="EMBL" id="SZVO01000044">
    <property type="protein sequence ID" value="TKT84436.1"/>
    <property type="molecule type" value="Genomic_DNA"/>
</dbReference>
<dbReference type="AlphaFoldDB" id="A0A4U6CUV4"/>
<dbReference type="Pfam" id="PF13340">
    <property type="entry name" value="DUF4096"/>
    <property type="match status" value="1"/>
</dbReference>
<name>A0A4U6CUV4_9BACT</name>
<evidence type="ECO:0000313" key="3">
    <source>
        <dbReference type="EMBL" id="TKT88056.1"/>
    </source>
</evidence>
<organism evidence="3 5">
    <name type="scientific">Dyadobacter frigoris</name>
    <dbReference type="NCBI Taxonomy" id="2576211"/>
    <lineage>
        <taxon>Bacteria</taxon>
        <taxon>Pseudomonadati</taxon>
        <taxon>Bacteroidota</taxon>
        <taxon>Cytophagia</taxon>
        <taxon>Cytophagales</taxon>
        <taxon>Spirosomataceae</taxon>
        <taxon>Dyadobacter</taxon>
    </lineage>
</organism>
<gene>
    <name evidence="4" type="ORF">FDK13_18910</name>
    <name evidence="3" type="ORF">FDK13_28595</name>
    <name evidence="2" type="ORF">FDK13_35000</name>
</gene>
<dbReference type="OrthoDB" id="1270539at2"/>
<dbReference type="EMBL" id="SZVO01000017">
    <property type="protein sequence ID" value="TKT88056.1"/>
    <property type="molecule type" value="Genomic_DNA"/>
</dbReference>